<accession>A0A9Q1IQF4</accession>
<sequence>MRVADDPSAGPLHVWTQRANNDKIQRVEKLINTAYHIVKSELPFTSYERTVALLKKKGEDVGSQYTTDVACRRFVDVIFSELWEGCAAEIKAAHFLSVLSDFN</sequence>
<proteinExistence type="predicted"/>
<evidence type="ECO:0000313" key="1">
    <source>
        <dbReference type="EMBL" id="KAJ8349401.1"/>
    </source>
</evidence>
<comment type="caution">
    <text evidence="1">The sequence shown here is derived from an EMBL/GenBank/DDBJ whole genome shotgun (WGS) entry which is preliminary data.</text>
</comment>
<dbReference type="EMBL" id="JAINUF010000009">
    <property type="protein sequence ID" value="KAJ8349401.1"/>
    <property type="molecule type" value="Genomic_DNA"/>
</dbReference>
<gene>
    <name evidence="1" type="ORF">SKAU_G00245310</name>
</gene>
<dbReference type="Proteomes" id="UP001152622">
    <property type="component" value="Chromosome 9"/>
</dbReference>
<reference evidence="1" key="1">
    <citation type="journal article" date="2023" name="Science">
        <title>Genome structures resolve the early diversification of teleost fishes.</title>
        <authorList>
            <person name="Parey E."/>
            <person name="Louis A."/>
            <person name="Montfort J."/>
            <person name="Bouchez O."/>
            <person name="Roques C."/>
            <person name="Iampietro C."/>
            <person name="Lluch J."/>
            <person name="Castinel A."/>
            <person name="Donnadieu C."/>
            <person name="Desvignes T."/>
            <person name="Floi Bucao C."/>
            <person name="Jouanno E."/>
            <person name="Wen M."/>
            <person name="Mejri S."/>
            <person name="Dirks R."/>
            <person name="Jansen H."/>
            <person name="Henkel C."/>
            <person name="Chen W.J."/>
            <person name="Zahm M."/>
            <person name="Cabau C."/>
            <person name="Klopp C."/>
            <person name="Thompson A.W."/>
            <person name="Robinson-Rechavi M."/>
            <person name="Braasch I."/>
            <person name="Lecointre G."/>
            <person name="Bobe J."/>
            <person name="Postlethwait J.H."/>
            <person name="Berthelot C."/>
            <person name="Roest Crollius H."/>
            <person name="Guiguen Y."/>
        </authorList>
    </citation>
    <scope>NUCLEOTIDE SEQUENCE</scope>
    <source>
        <strain evidence="1">WJC10195</strain>
    </source>
</reference>
<evidence type="ECO:0000313" key="2">
    <source>
        <dbReference type="Proteomes" id="UP001152622"/>
    </source>
</evidence>
<keyword evidence="2" id="KW-1185">Reference proteome</keyword>
<dbReference type="PANTHER" id="PTHR46880:SF5">
    <property type="entry name" value="DUF4371 DOMAIN-CONTAINING PROTEIN"/>
    <property type="match status" value="1"/>
</dbReference>
<dbReference type="AlphaFoldDB" id="A0A9Q1IQF4"/>
<organism evidence="1 2">
    <name type="scientific">Synaphobranchus kaupii</name>
    <name type="common">Kaup's arrowtooth eel</name>
    <dbReference type="NCBI Taxonomy" id="118154"/>
    <lineage>
        <taxon>Eukaryota</taxon>
        <taxon>Metazoa</taxon>
        <taxon>Chordata</taxon>
        <taxon>Craniata</taxon>
        <taxon>Vertebrata</taxon>
        <taxon>Euteleostomi</taxon>
        <taxon>Actinopterygii</taxon>
        <taxon>Neopterygii</taxon>
        <taxon>Teleostei</taxon>
        <taxon>Anguilliformes</taxon>
        <taxon>Synaphobranchidae</taxon>
        <taxon>Synaphobranchus</taxon>
    </lineage>
</organism>
<name>A0A9Q1IQF4_SYNKA</name>
<dbReference type="PANTHER" id="PTHR46880">
    <property type="entry name" value="RAS-ASSOCIATING DOMAIN-CONTAINING PROTEIN"/>
    <property type="match status" value="1"/>
</dbReference>
<protein>
    <submittedName>
        <fullName evidence="1">Uncharacterized protein</fullName>
    </submittedName>
</protein>